<evidence type="ECO:0000313" key="2">
    <source>
        <dbReference type="EMBL" id="CAE0824295.1"/>
    </source>
</evidence>
<accession>A0A7S4LEM0</accession>
<dbReference type="EMBL" id="HBJA01103014">
    <property type="protein sequence ID" value="CAE0824295.1"/>
    <property type="molecule type" value="Transcribed_RNA"/>
</dbReference>
<reference evidence="2" key="1">
    <citation type="submission" date="2021-01" db="EMBL/GenBank/DDBJ databases">
        <authorList>
            <person name="Corre E."/>
            <person name="Pelletier E."/>
            <person name="Niang G."/>
            <person name="Scheremetjew M."/>
            <person name="Finn R."/>
            <person name="Kale V."/>
            <person name="Holt S."/>
            <person name="Cochrane G."/>
            <person name="Meng A."/>
            <person name="Brown T."/>
            <person name="Cohen L."/>
        </authorList>
    </citation>
    <scope>NUCLEOTIDE SEQUENCE</scope>
    <source>
        <strain evidence="2">CCMP1594</strain>
    </source>
</reference>
<gene>
    <name evidence="2" type="ORF">EGYM00163_LOCUS35502</name>
</gene>
<keyword evidence="1" id="KW-0732">Signal</keyword>
<name>A0A7S4LEM0_9EUGL</name>
<proteinExistence type="predicted"/>
<feature type="chain" id="PRO_5030598999" description="Secreted protein" evidence="1">
    <location>
        <begin position="29"/>
        <end position="120"/>
    </location>
</feature>
<evidence type="ECO:0008006" key="3">
    <source>
        <dbReference type="Google" id="ProtNLM"/>
    </source>
</evidence>
<feature type="signal peptide" evidence="1">
    <location>
        <begin position="1"/>
        <end position="28"/>
    </location>
</feature>
<evidence type="ECO:0000256" key="1">
    <source>
        <dbReference type="SAM" id="SignalP"/>
    </source>
</evidence>
<sequence length="120" mass="14007">MVKFGNQLVGTFLDAVLFSVLLVEQLLGSQQPRRRQGLVHWILFQIFCFTDKPRNISLSPFGVGPWRCLTPKLLQDTQFDRILAGPHQLWNLGEIFQRNARFSKCESEKHFGRIDAIRWH</sequence>
<protein>
    <recommendedName>
        <fullName evidence="3">Secreted protein</fullName>
    </recommendedName>
</protein>
<dbReference type="AlphaFoldDB" id="A0A7S4LEM0"/>
<organism evidence="2">
    <name type="scientific">Eutreptiella gymnastica</name>
    <dbReference type="NCBI Taxonomy" id="73025"/>
    <lineage>
        <taxon>Eukaryota</taxon>
        <taxon>Discoba</taxon>
        <taxon>Euglenozoa</taxon>
        <taxon>Euglenida</taxon>
        <taxon>Spirocuta</taxon>
        <taxon>Euglenophyceae</taxon>
        <taxon>Eutreptiales</taxon>
        <taxon>Eutreptiaceae</taxon>
        <taxon>Eutreptiella</taxon>
    </lineage>
</organism>